<dbReference type="InterPro" id="IPR036374">
    <property type="entry name" value="OxRdtase_Mopterin-bd_sf"/>
</dbReference>
<keyword evidence="1" id="KW-0732">Signal</keyword>
<gene>
    <name evidence="3" type="ORF">JP75_09800</name>
</gene>
<evidence type="ECO:0000259" key="2">
    <source>
        <dbReference type="Pfam" id="PF00174"/>
    </source>
</evidence>
<feature type="signal peptide" evidence="1">
    <location>
        <begin position="1"/>
        <end position="20"/>
    </location>
</feature>
<organism evidence="3 4">
    <name type="scientific">Devosia riboflavina</name>
    <dbReference type="NCBI Taxonomy" id="46914"/>
    <lineage>
        <taxon>Bacteria</taxon>
        <taxon>Pseudomonadati</taxon>
        <taxon>Pseudomonadota</taxon>
        <taxon>Alphaproteobacteria</taxon>
        <taxon>Hyphomicrobiales</taxon>
        <taxon>Devosiaceae</taxon>
        <taxon>Devosia</taxon>
    </lineage>
</organism>
<evidence type="ECO:0000313" key="3">
    <source>
        <dbReference type="EMBL" id="KFL31181.1"/>
    </source>
</evidence>
<dbReference type="InterPro" id="IPR000572">
    <property type="entry name" value="OxRdtase_Mopterin-bd_dom"/>
</dbReference>
<dbReference type="STRING" id="46914.JP75_09800"/>
<feature type="chain" id="PRO_5001825845" description="Oxidoreductase molybdopterin-binding domain-containing protein" evidence="1">
    <location>
        <begin position="21"/>
        <end position="166"/>
    </location>
</feature>
<dbReference type="Proteomes" id="UP000028981">
    <property type="component" value="Unassembled WGS sequence"/>
</dbReference>
<dbReference type="AlphaFoldDB" id="A0A087M2S8"/>
<feature type="domain" description="Oxidoreductase molybdopterin-binding" evidence="2">
    <location>
        <begin position="67"/>
        <end position="140"/>
    </location>
</feature>
<sequence>MNRMMSATALFLITLAPATAVEMALPTGTEILEVNGSITSSNADGKAIFDLEMLDTLPQRVTKAITPWYTGEREFSGVIISDLLEYLGASGDNVTFTALNDYAAEIPMEELENLPIILATRVDGQELSVRDKGPLFVIYPFDLDSALYNEVIFGRSVWQVASVTVH</sequence>
<comment type="caution">
    <text evidence="3">The sequence shown here is derived from an EMBL/GenBank/DDBJ whole genome shotgun (WGS) entry which is preliminary data.</text>
</comment>
<keyword evidence="4" id="KW-1185">Reference proteome</keyword>
<dbReference type="SUPFAM" id="SSF56524">
    <property type="entry name" value="Oxidoreductase molybdopterin-binding domain"/>
    <property type="match status" value="1"/>
</dbReference>
<evidence type="ECO:0000313" key="4">
    <source>
        <dbReference type="Proteomes" id="UP000028981"/>
    </source>
</evidence>
<dbReference type="Pfam" id="PF00174">
    <property type="entry name" value="Oxidored_molyb"/>
    <property type="match status" value="1"/>
</dbReference>
<protein>
    <recommendedName>
        <fullName evidence="2">Oxidoreductase molybdopterin-binding domain-containing protein</fullName>
    </recommendedName>
</protein>
<reference evidence="3 4" key="1">
    <citation type="submission" date="2014-08" db="EMBL/GenBank/DDBJ databases">
        <authorList>
            <person name="Hassan Y.I."/>
            <person name="Lepp D."/>
            <person name="Zhou T."/>
        </authorList>
    </citation>
    <scope>NUCLEOTIDE SEQUENCE [LARGE SCALE GENOMIC DNA]</scope>
    <source>
        <strain evidence="3 4">IFO13584</strain>
    </source>
</reference>
<evidence type="ECO:0000256" key="1">
    <source>
        <dbReference type="SAM" id="SignalP"/>
    </source>
</evidence>
<dbReference type="EMBL" id="JQGC01000007">
    <property type="protein sequence ID" value="KFL31181.1"/>
    <property type="molecule type" value="Genomic_DNA"/>
</dbReference>
<proteinExistence type="predicted"/>
<dbReference type="Gene3D" id="3.90.420.10">
    <property type="entry name" value="Oxidoreductase, molybdopterin-binding domain"/>
    <property type="match status" value="1"/>
</dbReference>
<accession>A0A087M2S8</accession>
<name>A0A087M2S8_9HYPH</name>